<evidence type="ECO:0000313" key="2">
    <source>
        <dbReference type="Proteomes" id="UP000316562"/>
    </source>
</evidence>
<dbReference type="InterPro" id="IPR010235">
    <property type="entry name" value="HepT"/>
</dbReference>
<keyword evidence="1" id="KW-0808">Transferase</keyword>
<dbReference type="Pfam" id="PF08780">
    <property type="entry name" value="NTase_sub_bind"/>
    <property type="match status" value="1"/>
</dbReference>
<reference evidence="1 2" key="1">
    <citation type="journal article" date="2019" name="ISME J.">
        <title>Insights into ecological role of a new deltaproteobacterial order Candidatus Acidulodesulfobacterales by metagenomics and metatranscriptomics.</title>
        <authorList>
            <person name="Tan S."/>
            <person name="Liu J."/>
            <person name="Fang Y."/>
            <person name="Hedlund B.P."/>
            <person name="Lian Z.H."/>
            <person name="Huang L.Y."/>
            <person name="Li J.T."/>
            <person name="Huang L.N."/>
            <person name="Li W.J."/>
            <person name="Jiang H.C."/>
            <person name="Dong H.L."/>
            <person name="Shu W.S."/>
        </authorList>
    </citation>
    <scope>NUCLEOTIDE SEQUENCE [LARGE SCALE GENOMIC DNA]</scope>
    <source>
        <strain evidence="1">AP2</strain>
    </source>
</reference>
<dbReference type="EMBL" id="SGBC01000001">
    <property type="protein sequence ID" value="RZD17331.1"/>
    <property type="molecule type" value="Genomic_DNA"/>
</dbReference>
<dbReference type="AlphaFoldDB" id="A0A519BJ80"/>
<sequence length="141" mass="16607">MPLDLSSLQKAVNSLERAVKVADRIIKDKDRVNTDEEEVIRAGVIQNFEFTYELCWKFMKRWLKINIGLTNLDGATRRELFREAYKSGLIEDVENWMEYHEARNETFHAYGDDKAEDVLEVAKTFSKDAKRLFLKLEEKND</sequence>
<protein>
    <submittedName>
        <fullName evidence="1">Nucleotidyltransferase</fullName>
    </submittedName>
</protein>
<dbReference type="Gene3D" id="1.20.120.330">
    <property type="entry name" value="Nucleotidyltransferases domain 2"/>
    <property type="match status" value="1"/>
</dbReference>
<proteinExistence type="predicted"/>
<accession>A0A519BJ80</accession>
<organism evidence="1 2">
    <name type="scientific">Acididesulfobacter guangdongensis</name>
    <dbReference type="NCBI Taxonomy" id="2597225"/>
    <lineage>
        <taxon>Bacteria</taxon>
        <taxon>Deltaproteobacteria</taxon>
        <taxon>Candidatus Acidulodesulfobacterales</taxon>
        <taxon>Candidatus Acididesulfobacter</taxon>
    </lineage>
</organism>
<evidence type="ECO:0000313" key="1">
    <source>
        <dbReference type="EMBL" id="RZD17331.1"/>
    </source>
</evidence>
<gene>
    <name evidence="1" type="ORF">EVJ46_03630</name>
</gene>
<dbReference type="GO" id="GO:0016740">
    <property type="term" value="F:transferase activity"/>
    <property type="evidence" value="ECO:0007669"/>
    <property type="project" value="UniProtKB-KW"/>
</dbReference>
<comment type="caution">
    <text evidence="1">The sequence shown here is derived from an EMBL/GenBank/DDBJ whole genome shotgun (WGS) entry which is preliminary data.</text>
</comment>
<dbReference type="NCBIfam" id="TIGR01987">
    <property type="entry name" value="HI0074"/>
    <property type="match status" value="1"/>
</dbReference>
<dbReference type="Proteomes" id="UP000316562">
    <property type="component" value="Unassembled WGS sequence"/>
</dbReference>
<dbReference type="SUPFAM" id="SSF81593">
    <property type="entry name" value="Nucleotidyltransferase substrate binding subunit/domain"/>
    <property type="match status" value="1"/>
</dbReference>
<name>A0A519BJ80_ACIG2</name>